<dbReference type="Proteomes" id="UP000762676">
    <property type="component" value="Unassembled WGS sequence"/>
</dbReference>
<organism evidence="1 2">
    <name type="scientific">Elysia marginata</name>
    <dbReference type="NCBI Taxonomy" id="1093978"/>
    <lineage>
        <taxon>Eukaryota</taxon>
        <taxon>Metazoa</taxon>
        <taxon>Spiralia</taxon>
        <taxon>Lophotrochozoa</taxon>
        <taxon>Mollusca</taxon>
        <taxon>Gastropoda</taxon>
        <taxon>Heterobranchia</taxon>
        <taxon>Euthyneura</taxon>
        <taxon>Panpulmonata</taxon>
        <taxon>Sacoglossa</taxon>
        <taxon>Placobranchoidea</taxon>
        <taxon>Plakobranchidae</taxon>
        <taxon>Elysia</taxon>
    </lineage>
</organism>
<dbReference type="AlphaFoldDB" id="A0AAV4JVF7"/>
<gene>
    <name evidence="1" type="ORF">ElyMa_003418000</name>
</gene>
<comment type="caution">
    <text evidence="1">The sequence shown here is derived from an EMBL/GenBank/DDBJ whole genome shotgun (WGS) entry which is preliminary data.</text>
</comment>
<sequence length="79" mass="9032">MERMSTASPDRSKDPIYSLPRHDHVIISRLRTGHSKLRHDMYSRLKVGDSSGCPCEAPRQDASHIRLDCALLRETADRM</sequence>
<reference evidence="1 2" key="1">
    <citation type="journal article" date="2021" name="Elife">
        <title>Chloroplast acquisition without the gene transfer in kleptoplastic sea slugs, Plakobranchus ocellatus.</title>
        <authorList>
            <person name="Maeda T."/>
            <person name="Takahashi S."/>
            <person name="Yoshida T."/>
            <person name="Shimamura S."/>
            <person name="Takaki Y."/>
            <person name="Nagai Y."/>
            <person name="Toyoda A."/>
            <person name="Suzuki Y."/>
            <person name="Arimoto A."/>
            <person name="Ishii H."/>
            <person name="Satoh N."/>
            <person name="Nishiyama T."/>
            <person name="Hasebe M."/>
            <person name="Maruyama T."/>
            <person name="Minagawa J."/>
            <person name="Obokata J."/>
            <person name="Shigenobu S."/>
        </authorList>
    </citation>
    <scope>NUCLEOTIDE SEQUENCE [LARGE SCALE GENOMIC DNA]</scope>
</reference>
<dbReference type="EMBL" id="BMAT01007031">
    <property type="protein sequence ID" value="GFS24531.1"/>
    <property type="molecule type" value="Genomic_DNA"/>
</dbReference>
<protein>
    <submittedName>
        <fullName evidence="1">Uncharacterized protein</fullName>
    </submittedName>
</protein>
<name>A0AAV4JVF7_9GAST</name>
<keyword evidence="2" id="KW-1185">Reference proteome</keyword>
<accession>A0AAV4JVF7</accession>
<proteinExistence type="predicted"/>
<evidence type="ECO:0000313" key="2">
    <source>
        <dbReference type="Proteomes" id="UP000762676"/>
    </source>
</evidence>
<evidence type="ECO:0000313" key="1">
    <source>
        <dbReference type="EMBL" id="GFS24531.1"/>
    </source>
</evidence>